<evidence type="ECO:0000256" key="2">
    <source>
        <dbReference type="ARBA" id="ARBA00022617"/>
    </source>
</evidence>
<dbReference type="GO" id="GO:0005496">
    <property type="term" value="F:steroid binding"/>
    <property type="evidence" value="ECO:0007669"/>
    <property type="project" value="UniProtKB-KW"/>
</dbReference>
<reference evidence="12" key="4">
    <citation type="submission" date="2019-03" db="UniProtKB">
        <authorList>
            <consortium name="EnsemblPlants"/>
        </authorList>
    </citation>
    <scope>IDENTIFICATION</scope>
</reference>
<evidence type="ECO:0000256" key="4">
    <source>
        <dbReference type="ARBA" id="ARBA00022723"/>
    </source>
</evidence>
<feature type="region of interest" description="Disordered" evidence="9">
    <location>
        <begin position="121"/>
        <end position="143"/>
    </location>
</feature>
<evidence type="ECO:0000256" key="5">
    <source>
        <dbReference type="ARBA" id="ARBA00022824"/>
    </source>
</evidence>
<evidence type="ECO:0000259" key="11">
    <source>
        <dbReference type="SMART" id="SM01117"/>
    </source>
</evidence>
<comment type="subcellular location">
    <subcellularLocation>
        <location evidence="1">Endoplasmic reticulum</location>
    </subcellularLocation>
</comment>
<feature type="transmembrane region" description="Helical" evidence="10">
    <location>
        <begin position="93"/>
        <end position="115"/>
    </location>
</feature>
<sequence>LPPTFPCLKKERKKKGRAACVATPPAFPILPRSPSQHPSPAAEPPCAPTPVPPKPRYPGFPSASPPSPKLQRAPMAAQEIKDAVQAYTGLSPAAAFTVLALMLATYLIVSTLFVAPDAAASAPAAHPQPPQQQKQVTEAEAEAEEPFVPLFPDPVQVGEITLEQLRAYDGKDPAKSILIAIRGQVYDVSRGRLFYGPQGPYSLFAGRDASRALALMSFDLNDLTGDLEGLSPDELEVLQDWEEKFKERYPVVGHLPCEKGNS</sequence>
<evidence type="ECO:0000256" key="3">
    <source>
        <dbReference type="ARBA" id="ARBA00022665"/>
    </source>
</evidence>
<feature type="compositionally biased region" description="Low complexity" evidence="9">
    <location>
        <begin position="121"/>
        <end position="135"/>
    </location>
</feature>
<name>A0A453I7E3_AEGTS</name>
<dbReference type="InterPro" id="IPR050577">
    <property type="entry name" value="MAPR/NEUFC/NENF-like"/>
</dbReference>
<dbReference type="GO" id="GO:0016020">
    <property type="term" value="C:membrane"/>
    <property type="evidence" value="ECO:0007669"/>
    <property type="project" value="TreeGrafter"/>
</dbReference>
<evidence type="ECO:0000256" key="10">
    <source>
        <dbReference type="SAM" id="Phobius"/>
    </source>
</evidence>
<dbReference type="SUPFAM" id="SSF55856">
    <property type="entry name" value="Cytochrome b5-like heme/steroid binding domain"/>
    <property type="match status" value="1"/>
</dbReference>
<evidence type="ECO:0000256" key="9">
    <source>
        <dbReference type="SAM" id="MobiDB-lite"/>
    </source>
</evidence>
<feature type="region of interest" description="Disordered" evidence="9">
    <location>
        <begin position="24"/>
        <end position="70"/>
    </location>
</feature>
<reference evidence="12" key="3">
    <citation type="journal article" date="2017" name="Nature">
        <title>Genome sequence of the progenitor of the wheat D genome Aegilops tauschii.</title>
        <authorList>
            <person name="Luo M.C."/>
            <person name="Gu Y.Q."/>
            <person name="Puiu D."/>
            <person name="Wang H."/>
            <person name="Twardziok S.O."/>
            <person name="Deal K.R."/>
            <person name="Huo N."/>
            <person name="Zhu T."/>
            <person name="Wang L."/>
            <person name="Wang Y."/>
            <person name="McGuire P.E."/>
            <person name="Liu S."/>
            <person name="Long H."/>
            <person name="Ramasamy R.K."/>
            <person name="Rodriguez J.C."/>
            <person name="Van S.L."/>
            <person name="Yuan L."/>
            <person name="Wang Z."/>
            <person name="Xia Z."/>
            <person name="Xiao L."/>
            <person name="Anderson O.D."/>
            <person name="Ouyang S."/>
            <person name="Liang Y."/>
            <person name="Zimin A.V."/>
            <person name="Pertea G."/>
            <person name="Qi P."/>
            <person name="Bennetzen J.L."/>
            <person name="Dai X."/>
            <person name="Dawson M.W."/>
            <person name="Muller H.G."/>
            <person name="Kugler K."/>
            <person name="Rivarola-Duarte L."/>
            <person name="Spannagl M."/>
            <person name="Mayer K.F.X."/>
            <person name="Lu F.H."/>
            <person name="Bevan M.W."/>
            <person name="Leroy P."/>
            <person name="Li P."/>
            <person name="You F.M."/>
            <person name="Sun Q."/>
            <person name="Liu Z."/>
            <person name="Lyons E."/>
            <person name="Wicker T."/>
            <person name="Salzberg S.L."/>
            <person name="Devos K.M."/>
            <person name="Dvorak J."/>
        </authorList>
    </citation>
    <scope>NUCLEOTIDE SEQUENCE [LARGE SCALE GENOMIC DNA]</scope>
    <source>
        <strain evidence="12">cv. AL8/78</strain>
    </source>
</reference>
<reference evidence="13" key="1">
    <citation type="journal article" date="2014" name="Science">
        <title>Ancient hybridizations among the ancestral genomes of bread wheat.</title>
        <authorList>
            <consortium name="International Wheat Genome Sequencing Consortium,"/>
            <person name="Marcussen T."/>
            <person name="Sandve S.R."/>
            <person name="Heier L."/>
            <person name="Spannagl M."/>
            <person name="Pfeifer M."/>
            <person name="Jakobsen K.S."/>
            <person name="Wulff B.B."/>
            <person name="Steuernagel B."/>
            <person name="Mayer K.F."/>
            <person name="Olsen O.A."/>
        </authorList>
    </citation>
    <scope>NUCLEOTIDE SEQUENCE [LARGE SCALE GENOMIC DNA]</scope>
    <source>
        <strain evidence="13">cv. AL8/78</strain>
    </source>
</reference>
<evidence type="ECO:0000256" key="6">
    <source>
        <dbReference type="ARBA" id="ARBA00023004"/>
    </source>
</evidence>
<evidence type="ECO:0000313" key="12">
    <source>
        <dbReference type="EnsemblPlants" id="AET4Gv20465600.1"/>
    </source>
</evidence>
<evidence type="ECO:0000256" key="1">
    <source>
        <dbReference type="ARBA" id="ARBA00004240"/>
    </source>
</evidence>
<dbReference type="InterPro" id="IPR036400">
    <property type="entry name" value="Cyt_B5-like_heme/steroid_sf"/>
</dbReference>
<keyword evidence="7" id="KW-0446">Lipid-binding</keyword>
<reference evidence="13" key="2">
    <citation type="journal article" date="2017" name="Nat. Plants">
        <title>The Aegilops tauschii genome reveals multiple impacts of transposons.</title>
        <authorList>
            <person name="Zhao G."/>
            <person name="Zou C."/>
            <person name="Li K."/>
            <person name="Wang K."/>
            <person name="Li T."/>
            <person name="Gao L."/>
            <person name="Zhang X."/>
            <person name="Wang H."/>
            <person name="Yang Z."/>
            <person name="Liu X."/>
            <person name="Jiang W."/>
            <person name="Mao L."/>
            <person name="Kong X."/>
            <person name="Jiao Y."/>
            <person name="Jia J."/>
        </authorList>
    </citation>
    <scope>NUCLEOTIDE SEQUENCE [LARGE SCALE GENOMIC DNA]</scope>
    <source>
        <strain evidence="13">cv. AL8/78</strain>
    </source>
</reference>
<feature type="domain" description="Cytochrome b5 heme-binding" evidence="11">
    <location>
        <begin position="160"/>
        <end position="256"/>
    </location>
</feature>
<dbReference type="Pfam" id="PF00173">
    <property type="entry name" value="Cyt-b5"/>
    <property type="match status" value="1"/>
</dbReference>
<dbReference type="AlphaFoldDB" id="A0A453I7E3"/>
<evidence type="ECO:0000313" key="13">
    <source>
        <dbReference type="Proteomes" id="UP000015105"/>
    </source>
</evidence>
<keyword evidence="10" id="KW-0812">Transmembrane</keyword>
<reference evidence="12" key="5">
    <citation type="journal article" date="2021" name="G3 (Bethesda)">
        <title>Aegilops tauschii genome assembly Aet v5.0 features greater sequence contiguity and improved annotation.</title>
        <authorList>
            <person name="Wang L."/>
            <person name="Zhu T."/>
            <person name="Rodriguez J.C."/>
            <person name="Deal K.R."/>
            <person name="Dubcovsky J."/>
            <person name="McGuire P.E."/>
            <person name="Lux T."/>
            <person name="Spannagl M."/>
            <person name="Mayer K.F.X."/>
            <person name="Baldrich P."/>
            <person name="Meyers B.C."/>
            <person name="Huo N."/>
            <person name="Gu Y.Q."/>
            <person name="Zhou H."/>
            <person name="Devos K.M."/>
            <person name="Bennetzen J.L."/>
            <person name="Unver T."/>
            <person name="Budak H."/>
            <person name="Gulick P.J."/>
            <person name="Galiba G."/>
            <person name="Kalapos B."/>
            <person name="Nelson D.R."/>
            <person name="Li P."/>
            <person name="You F.M."/>
            <person name="Luo M.C."/>
            <person name="Dvorak J."/>
        </authorList>
    </citation>
    <scope>NUCLEOTIDE SEQUENCE [LARGE SCALE GENOMIC DNA]</scope>
    <source>
        <strain evidence="12">cv. AL8/78</strain>
    </source>
</reference>
<dbReference type="GO" id="GO:0005783">
    <property type="term" value="C:endoplasmic reticulum"/>
    <property type="evidence" value="ECO:0007669"/>
    <property type="project" value="UniProtKB-SubCell"/>
</dbReference>
<dbReference type="STRING" id="200361.A0A453I7E3"/>
<feature type="compositionally biased region" description="Pro residues" evidence="9">
    <location>
        <begin position="41"/>
        <end position="68"/>
    </location>
</feature>
<keyword evidence="10" id="KW-1133">Transmembrane helix</keyword>
<organism evidence="12 13">
    <name type="scientific">Aegilops tauschii subsp. strangulata</name>
    <name type="common">Goatgrass</name>
    <dbReference type="NCBI Taxonomy" id="200361"/>
    <lineage>
        <taxon>Eukaryota</taxon>
        <taxon>Viridiplantae</taxon>
        <taxon>Streptophyta</taxon>
        <taxon>Embryophyta</taxon>
        <taxon>Tracheophyta</taxon>
        <taxon>Spermatophyta</taxon>
        <taxon>Magnoliopsida</taxon>
        <taxon>Liliopsida</taxon>
        <taxon>Poales</taxon>
        <taxon>Poaceae</taxon>
        <taxon>BOP clade</taxon>
        <taxon>Pooideae</taxon>
        <taxon>Triticodae</taxon>
        <taxon>Triticeae</taxon>
        <taxon>Triticinae</taxon>
        <taxon>Aegilops</taxon>
    </lineage>
</organism>
<dbReference type="PANTHER" id="PTHR10281">
    <property type="entry name" value="MEMBRANE-ASSOCIATED PROGESTERONE RECEPTOR COMPONENT-RELATED"/>
    <property type="match status" value="1"/>
</dbReference>
<accession>A0A453I7E3</accession>
<keyword evidence="4" id="KW-0479">Metal-binding</keyword>
<dbReference type="Proteomes" id="UP000015105">
    <property type="component" value="Chromosome 4D"/>
</dbReference>
<keyword evidence="6" id="KW-0408">Iron</keyword>
<dbReference type="GO" id="GO:0046872">
    <property type="term" value="F:metal ion binding"/>
    <property type="evidence" value="ECO:0007669"/>
    <property type="project" value="UniProtKB-KW"/>
</dbReference>
<dbReference type="Gene3D" id="3.10.120.10">
    <property type="entry name" value="Cytochrome b5-like heme/steroid binding domain"/>
    <property type="match status" value="1"/>
</dbReference>
<proteinExistence type="inferred from homology"/>
<evidence type="ECO:0000256" key="8">
    <source>
        <dbReference type="ARBA" id="ARBA00038357"/>
    </source>
</evidence>
<keyword evidence="5" id="KW-0256">Endoplasmic reticulum</keyword>
<dbReference type="InterPro" id="IPR001199">
    <property type="entry name" value="Cyt_B5-like_heme/steroid-bd"/>
</dbReference>
<dbReference type="Gramene" id="AET4Gv20465600.1">
    <property type="protein sequence ID" value="AET4Gv20465600.1"/>
    <property type="gene ID" value="AET4Gv20465600"/>
</dbReference>
<dbReference type="SMART" id="SM01117">
    <property type="entry name" value="Cyt-b5"/>
    <property type="match status" value="1"/>
</dbReference>
<keyword evidence="2" id="KW-0349">Heme</keyword>
<evidence type="ECO:0000256" key="7">
    <source>
        <dbReference type="ARBA" id="ARBA00023121"/>
    </source>
</evidence>
<keyword evidence="3" id="KW-0754">Steroid-binding</keyword>
<keyword evidence="10" id="KW-0472">Membrane</keyword>
<dbReference type="FunFam" id="3.10.120.10:FF:000003">
    <property type="entry name" value="membrane-associated progesterone receptor component 1"/>
    <property type="match status" value="1"/>
</dbReference>
<dbReference type="PANTHER" id="PTHR10281:SF72">
    <property type="entry name" value="NEUDESIN"/>
    <property type="match status" value="1"/>
</dbReference>
<comment type="similarity">
    <text evidence="8">Belongs to the cytochrome b5 family. MAPR subfamily.</text>
</comment>
<dbReference type="EnsemblPlants" id="AET4Gv20465600.1">
    <property type="protein sequence ID" value="AET4Gv20465600.1"/>
    <property type="gene ID" value="AET4Gv20465600"/>
</dbReference>
<protein>
    <recommendedName>
        <fullName evidence="11">Cytochrome b5 heme-binding domain-containing protein</fullName>
    </recommendedName>
</protein>
<keyword evidence="13" id="KW-1185">Reference proteome</keyword>